<gene>
    <name evidence="11" type="ORF">KQI82_01165</name>
</gene>
<feature type="domain" description="Na+/H+ antiporter NhaC-like C-terminal" evidence="10">
    <location>
        <begin position="173"/>
        <end position="476"/>
    </location>
</feature>
<feature type="transmembrane region" description="Helical" evidence="9">
    <location>
        <begin position="21"/>
        <end position="42"/>
    </location>
</feature>
<dbReference type="PANTHER" id="PTHR33451:SF3">
    <property type="entry name" value="MALATE-2H(+)_NA(+)-LACTATE ANTIPORTER"/>
    <property type="match status" value="1"/>
</dbReference>
<evidence type="ECO:0000313" key="12">
    <source>
        <dbReference type="Proteomes" id="UP000787672"/>
    </source>
</evidence>
<feature type="transmembrane region" description="Helical" evidence="9">
    <location>
        <begin position="375"/>
        <end position="400"/>
    </location>
</feature>
<keyword evidence="7 9" id="KW-0472">Membrane</keyword>
<feature type="transmembrane region" description="Helical" evidence="9">
    <location>
        <begin position="341"/>
        <end position="363"/>
    </location>
</feature>
<reference evidence="11 12" key="1">
    <citation type="submission" date="2021-06" db="EMBL/GenBank/DDBJ databases">
        <authorList>
            <person name="Sun Q."/>
            <person name="Li D."/>
        </authorList>
    </citation>
    <scope>NUCLEOTIDE SEQUENCE [LARGE SCALE GENOMIC DNA]</scope>
    <source>
        <strain evidence="11 12">MSJ-2</strain>
    </source>
</reference>
<dbReference type="InterPro" id="IPR018461">
    <property type="entry name" value="Na/H_Antiport_NhaC-like_C"/>
</dbReference>
<keyword evidence="3" id="KW-0050">Antiport</keyword>
<keyword evidence="4" id="KW-1003">Cell membrane</keyword>
<accession>A0ABS6F5V1</accession>
<dbReference type="Pfam" id="PF03553">
    <property type="entry name" value="Na_H_antiporter"/>
    <property type="match status" value="1"/>
</dbReference>
<evidence type="ECO:0000256" key="1">
    <source>
        <dbReference type="ARBA" id="ARBA00004651"/>
    </source>
</evidence>
<feature type="transmembrane region" description="Helical" evidence="9">
    <location>
        <begin position="271"/>
        <end position="290"/>
    </location>
</feature>
<dbReference type="EMBL" id="JAHLQN010000001">
    <property type="protein sequence ID" value="MBU5625542.1"/>
    <property type="molecule type" value="Genomic_DNA"/>
</dbReference>
<feature type="transmembrane region" description="Helical" evidence="9">
    <location>
        <begin position="118"/>
        <end position="135"/>
    </location>
</feature>
<comment type="subcellular location">
    <subcellularLocation>
        <location evidence="1">Cell membrane</location>
        <topology evidence="1">Multi-pass membrane protein</topology>
    </subcellularLocation>
</comment>
<comment type="caution">
    <text evidence="11">The sequence shown here is derived from an EMBL/GenBank/DDBJ whole genome shotgun (WGS) entry which is preliminary data.</text>
</comment>
<evidence type="ECO:0000256" key="9">
    <source>
        <dbReference type="SAM" id="Phobius"/>
    </source>
</evidence>
<evidence type="ECO:0000259" key="10">
    <source>
        <dbReference type="Pfam" id="PF03553"/>
    </source>
</evidence>
<keyword evidence="5 9" id="KW-0812">Transmembrane</keyword>
<evidence type="ECO:0000256" key="8">
    <source>
        <dbReference type="ARBA" id="ARBA00038435"/>
    </source>
</evidence>
<feature type="transmembrane region" description="Helical" evidence="9">
    <location>
        <begin position="245"/>
        <end position="264"/>
    </location>
</feature>
<evidence type="ECO:0000256" key="2">
    <source>
        <dbReference type="ARBA" id="ARBA00022448"/>
    </source>
</evidence>
<evidence type="ECO:0000256" key="7">
    <source>
        <dbReference type="ARBA" id="ARBA00023136"/>
    </source>
</evidence>
<dbReference type="RefSeq" id="WP_216557532.1">
    <property type="nucleotide sequence ID" value="NZ_JAHLQN010000001.1"/>
</dbReference>
<evidence type="ECO:0000256" key="5">
    <source>
        <dbReference type="ARBA" id="ARBA00022692"/>
    </source>
</evidence>
<evidence type="ECO:0000256" key="3">
    <source>
        <dbReference type="ARBA" id="ARBA00022449"/>
    </source>
</evidence>
<dbReference type="InterPro" id="IPR052180">
    <property type="entry name" value="NhaC_Na-H+_Antiporter"/>
</dbReference>
<dbReference type="Proteomes" id="UP000787672">
    <property type="component" value="Unassembled WGS sequence"/>
</dbReference>
<dbReference type="PANTHER" id="PTHR33451">
    <property type="entry name" value="MALATE-2H(+)/NA(+)-LACTATE ANTIPORTER"/>
    <property type="match status" value="1"/>
</dbReference>
<keyword evidence="6 9" id="KW-1133">Transmembrane helix</keyword>
<proteinExistence type="inferred from homology"/>
<evidence type="ECO:0000256" key="6">
    <source>
        <dbReference type="ARBA" id="ARBA00022989"/>
    </source>
</evidence>
<feature type="transmembrane region" description="Helical" evidence="9">
    <location>
        <begin position="459"/>
        <end position="478"/>
    </location>
</feature>
<feature type="transmembrane region" description="Helical" evidence="9">
    <location>
        <begin position="83"/>
        <end position="111"/>
    </location>
</feature>
<evidence type="ECO:0000313" key="11">
    <source>
        <dbReference type="EMBL" id="MBU5625542.1"/>
    </source>
</evidence>
<evidence type="ECO:0000256" key="4">
    <source>
        <dbReference type="ARBA" id="ARBA00022475"/>
    </source>
</evidence>
<sequence>MSDKKEKEKKAPREKRKPTKLEAISAIIFLLICFGLGAAYGLNYVPLMVVVGAYAAFIAKRCGYTWGEMEAAVGQRIGKSVPVITILLAIGFMLGGLMFSGTLPMLIYYGLQIVSPRWIALCAFLLCCIFSTVTGTSNGSASTAGLAMMGLAMAMDNVNLGLVAGACYAGSQFGDKLSPLSDTTVLASLTTDNDIFDHIAHMAKTVVPAAAISIIIYIIIGLTTHTTGSVTNETTTALLSTLSEMFKFNVILLIPVIFILWGSLTKKPTTLILFGSGFISILIGIFYQGFSPADGINVLYSGFSSDMVLAAHPNFNVETMSEAAKTLLERGGISDMNKTFVATWLCFYFAAIAELCGCLDVLLDTLMGFVHSTGSLILTTGISVVVLIMVGGSSTVALLLGGNMFKSKYEEMGVNTLNLSRTLEDFGTGCSGFFPWTSSGILYAGVLFSSNLTFLKYSFFSWIVWILAIFYAFTGIGMKTKPTAKQIEAQKLKEETLQR</sequence>
<keyword evidence="2" id="KW-0813">Transport</keyword>
<comment type="similarity">
    <text evidence="8">Belongs to the NhaC Na(+)/H(+) (TC 2.A.35) antiporter family.</text>
</comment>
<keyword evidence="12" id="KW-1185">Reference proteome</keyword>
<name>A0ABS6F5V1_9FIRM</name>
<feature type="transmembrane region" description="Helical" evidence="9">
    <location>
        <begin position="206"/>
        <end position="225"/>
    </location>
</feature>
<protein>
    <submittedName>
        <fullName evidence="11">Na+/H+ antiporter NhaC</fullName>
    </submittedName>
</protein>
<organism evidence="11 12">
    <name type="scientific">Dysosmobacter acutus</name>
    <dbReference type="NCBI Taxonomy" id="2841504"/>
    <lineage>
        <taxon>Bacteria</taxon>
        <taxon>Bacillati</taxon>
        <taxon>Bacillota</taxon>
        <taxon>Clostridia</taxon>
        <taxon>Eubacteriales</taxon>
        <taxon>Oscillospiraceae</taxon>
        <taxon>Dysosmobacter</taxon>
    </lineage>
</organism>